<comment type="subcellular location">
    <subcellularLocation>
        <location evidence="1">Nucleus</location>
        <location evidence="1">Nucleolus</location>
    </subcellularLocation>
</comment>
<dbReference type="EMBL" id="HBGG01015747">
    <property type="protein sequence ID" value="CAD9205832.1"/>
    <property type="molecule type" value="Transcribed_RNA"/>
</dbReference>
<dbReference type="GO" id="GO:0006364">
    <property type="term" value="P:rRNA processing"/>
    <property type="evidence" value="ECO:0007669"/>
    <property type="project" value="UniProtKB-KW"/>
</dbReference>
<feature type="compositionally biased region" description="Basic residues" evidence="7">
    <location>
        <begin position="233"/>
        <end position="246"/>
    </location>
</feature>
<evidence type="ECO:0000313" key="9">
    <source>
        <dbReference type="EMBL" id="CAD9205832.1"/>
    </source>
</evidence>
<evidence type="ECO:0000256" key="1">
    <source>
        <dbReference type="ARBA" id="ARBA00004604"/>
    </source>
</evidence>
<evidence type="ECO:0000259" key="8">
    <source>
        <dbReference type="Pfam" id="PF24779"/>
    </source>
</evidence>
<gene>
    <name evidence="9" type="ORF">TCHU04912_LOCUS8068</name>
</gene>
<comment type="similarity">
    <text evidence="6">Belongs to the UTP23/FCF1 family. UTP23 subfamily.</text>
</comment>
<dbReference type="Pfam" id="PF04900">
    <property type="entry name" value="Fcf1"/>
    <property type="match status" value="1"/>
</dbReference>
<evidence type="ECO:0000256" key="7">
    <source>
        <dbReference type="SAM" id="MobiDB-lite"/>
    </source>
</evidence>
<dbReference type="InterPro" id="IPR057776">
    <property type="entry name" value="UTP23_sensor"/>
</dbReference>
<comment type="function">
    <text evidence="5">Involved in rRNA-processing and ribosome biogenesis.</text>
</comment>
<dbReference type="PANTHER" id="PTHR12416">
    <property type="entry name" value="RRNA-PROCESSING PROTEIN UTP23 HOMOLOG"/>
    <property type="match status" value="1"/>
</dbReference>
<keyword evidence="3" id="KW-0698">rRNA processing</keyword>
<dbReference type="SUPFAM" id="SSF88723">
    <property type="entry name" value="PIN domain-like"/>
    <property type="match status" value="1"/>
</dbReference>
<feature type="domain" description="UTP23 sensor motif region" evidence="8">
    <location>
        <begin position="193"/>
        <end position="208"/>
    </location>
</feature>
<feature type="region of interest" description="Disordered" evidence="7">
    <location>
        <begin position="190"/>
        <end position="246"/>
    </location>
</feature>
<evidence type="ECO:0000256" key="3">
    <source>
        <dbReference type="ARBA" id="ARBA00022552"/>
    </source>
</evidence>
<evidence type="ECO:0000256" key="4">
    <source>
        <dbReference type="ARBA" id="ARBA00023242"/>
    </source>
</evidence>
<dbReference type="InterPro" id="IPR006984">
    <property type="entry name" value="Fcf1/UTP23"/>
</dbReference>
<dbReference type="CDD" id="cd08553">
    <property type="entry name" value="PIN_Fcf1-like"/>
    <property type="match status" value="1"/>
</dbReference>
<dbReference type="Gene3D" id="3.40.50.1010">
    <property type="entry name" value="5'-nuclease"/>
    <property type="match status" value="1"/>
</dbReference>
<evidence type="ECO:0000256" key="5">
    <source>
        <dbReference type="ARBA" id="ARBA00037300"/>
    </source>
</evidence>
<accession>A0A7S1SQC3</accession>
<evidence type="ECO:0000256" key="2">
    <source>
        <dbReference type="ARBA" id="ARBA00022517"/>
    </source>
</evidence>
<dbReference type="FunFam" id="3.40.50.1010:FF:000006">
    <property type="entry name" value="rRNA-processing protein UTP23 homolog"/>
    <property type="match status" value="1"/>
</dbReference>
<evidence type="ECO:0000256" key="6">
    <source>
        <dbReference type="ARBA" id="ARBA00038503"/>
    </source>
</evidence>
<proteinExistence type="inferred from homology"/>
<reference evidence="9" key="1">
    <citation type="submission" date="2021-01" db="EMBL/GenBank/DDBJ databases">
        <authorList>
            <person name="Corre E."/>
            <person name="Pelletier E."/>
            <person name="Niang G."/>
            <person name="Scheremetjew M."/>
            <person name="Finn R."/>
            <person name="Kale V."/>
            <person name="Holt S."/>
            <person name="Cochrane G."/>
            <person name="Meng A."/>
            <person name="Brown T."/>
            <person name="Cohen L."/>
        </authorList>
    </citation>
    <scope>NUCLEOTIDE SEQUENCE</scope>
    <source>
        <strain evidence="9">PLY429</strain>
    </source>
</reference>
<dbReference type="GO" id="GO:0032040">
    <property type="term" value="C:small-subunit processome"/>
    <property type="evidence" value="ECO:0007669"/>
    <property type="project" value="InterPro"/>
</dbReference>
<keyword evidence="2" id="KW-0690">Ribosome biogenesis</keyword>
<keyword evidence="4" id="KW-0539">Nucleus</keyword>
<protein>
    <recommendedName>
        <fullName evidence="8">UTP23 sensor motif region domain-containing protein</fullName>
    </recommendedName>
</protein>
<sequence length="246" mass="27312">MRRKKHKSTRRTVRFFKIAFGFKEPFRVLVDGNFLHAYRIACQGQAPLQEALTKFLGAPVKLFTSKCVTKELREMGEEMIETGRLAKRACKGAECPHQGSEWGAAECIASLIGEANQEHFFVATQDASLRKKLGKIPAAPRIFLHANGLMLEEPSEAQEDSAKRNEDAHNTIGKAEKEILKGVEVVREKSIFRRKKAKGPNPLAMKKSAKKKQSAKVSASGPDGANETETKAKRPRRKKKAVGGDE</sequence>
<dbReference type="Pfam" id="PF24779">
    <property type="entry name" value="UTP23_sensor"/>
    <property type="match status" value="1"/>
</dbReference>
<name>A0A7S1SQC3_9CHLO</name>
<dbReference type="InterPro" id="IPR029060">
    <property type="entry name" value="PIN-like_dom_sf"/>
</dbReference>
<dbReference type="AlphaFoldDB" id="A0A7S1SQC3"/>
<organism evidence="9">
    <name type="scientific">Tetraselmis chuii</name>
    <dbReference type="NCBI Taxonomy" id="63592"/>
    <lineage>
        <taxon>Eukaryota</taxon>
        <taxon>Viridiplantae</taxon>
        <taxon>Chlorophyta</taxon>
        <taxon>core chlorophytes</taxon>
        <taxon>Chlorodendrophyceae</taxon>
        <taxon>Chlorodendrales</taxon>
        <taxon>Chlorodendraceae</taxon>
        <taxon>Tetraselmis</taxon>
    </lineage>
</organism>